<protein>
    <submittedName>
        <fullName evidence="2">Uncharacterized protein</fullName>
    </submittedName>
</protein>
<reference evidence="2 3" key="1">
    <citation type="submission" date="2019-02" db="EMBL/GenBank/DDBJ databases">
        <title>Deep-cultivation of Planctomycetes and their phenomic and genomic characterization uncovers novel biology.</title>
        <authorList>
            <person name="Wiegand S."/>
            <person name="Jogler M."/>
            <person name="Boedeker C."/>
            <person name="Pinto D."/>
            <person name="Vollmers J."/>
            <person name="Rivas-Marin E."/>
            <person name="Kohn T."/>
            <person name="Peeters S.H."/>
            <person name="Heuer A."/>
            <person name="Rast P."/>
            <person name="Oberbeckmann S."/>
            <person name="Bunk B."/>
            <person name="Jeske O."/>
            <person name="Meyerdierks A."/>
            <person name="Storesund J.E."/>
            <person name="Kallscheuer N."/>
            <person name="Luecker S."/>
            <person name="Lage O.M."/>
            <person name="Pohl T."/>
            <person name="Merkel B.J."/>
            <person name="Hornburger P."/>
            <person name="Mueller R.-W."/>
            <person name="Bruemmer F."/>
            <person name="Labrenz M."/>
            <person name="Spormann A.M."/>
            <person name="Op Den Camp H."/>
            <person name="Overmann J."/>
            <person name="Amann R."/>
            <person name="Jetten M.S.M."/>
            <person name="Mascher T."/>
            <person name="Medema M.H."/>
            <person name="Devos D.P."/>
            <person name="Kaster A.-K."/>
            <person name="Ovreas L."/>
            <person name="Rohde M."/>
            <person name="Galperin M.Y."/>
            <person name="Jogler C."/>
        </authorList>
    </citation>
    <scope>NUCLEOTIDE SEQUENCE [LARGE SCALE GENOMIC DNA]</scope>
    <source>
        <strain evidence="2 3">Pan54</strain>
    </source>
</reference>
<name>A0A5C5XLK6_9PLAN</name>
<keyword evidence="1" id="KW-0472">Membrane</keyword>
<keyword evidence="1" id="KW-1133">Transmembrane helix</keyword>
<keyword evidence="1" id="KW-0812">Transmembrane</keyword>
<dbReference type="RefSeq" id="WP_146505095.1">
    <property type="nucleotide sequence ID" value="NZ_SJPG01000001.1"/>
</dbReference>
<evidence type="ECO:0000313" key="3">
    <source>
        <dbReference type="Proteomes" id="UP000316095"/>
    </source>
</evidence>
<dbReference type="Proteomes" id="UP000316095">
    <property type="component" value="Unassembled WGS sequence"/>
</dbReference>
<comment type="caution">
    <text evidence="2">The sequence shown here is derived from an EMBL/GenBank/DDBJ whole genome shotgun (WGS) entry which is preliminary data.</text>
</comment>
<dbReference type="AlphaFoldDB" id="A0A5C5XLK6"/>
<evidence type="ECO:0000313" key="2">
    <source>
        <dbReference type="EMBL" id="TWT63331.1"/>
    </source>
</evidence>
<organism evidence="2 3">
    <name type="scientific">Rubinisphaera italica</name>
    <dbReference type="NCBI Taxonomy" id="2527969"/>
    <lineage>
        <taxon>Bacteria</taxon>
        <taxon>Pseudomonadati</taxon>
        <taxon>Planctomycetota</taxon>
        <taxon>Planctomycetia</taxon>
        <taxon>Planctomycetales</taxon>
        <taxon>Planctomycetaceae</taxon>
        <taxon>Rubinisphaera</taxon>
    </lineage>
</organism>
<dbReference type="EMBL" id="SJPG01000001">
    <property type="protein sequence ID" value="TWT63331.1"/>
    <property type="molecule type" value="Genomic_DNA"/>
</dbReference>
<evidence type="ECO:0000256" key="1">
    <source>
        <dbReference type="SAM" id="Phobius"/>
    </source>
</evidence>
<gene>
    <name evidence="2" type="ORF">Pan54_40840</name>
</gene>
<proteinExistence type="predicted"/>
<sequence>MALQFAFHLGSLVFAATLIRSACEQVTFTDGLTSSAILGLIFFGIGFALGEISRHMMEELAARELAASIELREAELSGSKSPASSTGQ</sequence>
<keyword evidence="3" id="KW-1185">Reference proteome</keyword>
<accession>A0A5C5XLK6</accession>
<feature type="transmembrane region" description="Helical" evidence="1">
    <location>
        <begin position="31"/>
        <end position="50"/>
    </location>
</feature>